<gene>
    <name evidence="1" type="ORF">C8P70_10740</name>
</gene>
<name>A0A4R7F242_9FLAO</name>
<dbReference type="EMBL" id="SOAG01000007">
    <property type="protein sequence ID" value="TDS62074.1"/>
    <property type="molecule type" value="Genomic_DNA"/>
</dbReference>
<comment type="caution">
    <text evidence="1">The sequence shown here is derived from an EMBL/GenBank/DDBJ whole genome shotgun (WGS) entry which is preliminary data.</text>
</comment>
<protein>
    <recommendedName>
        <fullName evidence="3">TonB-like protein</fullName>
    </recommendedName>
</protein>
<keyword evidence="2" id="KW-1185">Reference proteome</keyword>
<organism evidence="1 2">
    <name type="scientific">Myroides indicus</name>
    <dbReference type="NCBI Taxonomy" id="1323422"/>
    <lineage>
        <taxon>Bacteria</taxon>
        <taxon>Pseudomonadati</taxon>
        <taxon>Bacteroidota</taxon>
        <taxon>Flavobacteriia</taxon>
        <taxon>Flavobacteriales</taxon>
        <taxon>Flavobacteriaceae</taxon>
        <taxon>Myroides</taxon>
    </lineage>
</organism>
<dbReference type="AlphaFoldDB" id="A0A4R7F242"/>
<proteinExistence type="predicted"/>
<dbReference type="Proteomes" id="UP000295215">
    <property type="component" value="Unassembled WGS sequence"/>
</dbReference>
<evidence type="ECO:0000313" key="1">
    <source>
        <dbReference type="EMBL" id="TDS62074.1"/>
    </source>
</evidence>
<evidence type="ECO:0000313" key="2">
    <source>
        <dbReference type="Proteomes" id="UP000295215"/>
    </source>
</evidence>
<dbReference type="PROSITE" id="PS51257">
    <property type="entry name" value="PROKAR_LIPOPROTEIN"/>
    <property type="match status" value="1"/>
</dbReference>
<accession>A0A4R7F242</accession>
<sequence length="163" mass="19016">MDMNKLTLFVFLSIVMTSCQWTAKKLPDENRLLKEEIDKIDWTKVDSYPSVEQCDSLFDETERKKCFFEFITQNLQEELSLDTLIGRFEQLDTLKVLVTVQADSRIQLELYSFPDSLKTQTMTIDSLLKAKERNFPVVQPAIKRGLPVKSQFLVPLILNRQPH</sequence>
<reference evidence="1 2" key="1">
    <citation type="submission" date="2019-03" db="EMBL/GenBank/DDBJ databases">
        <title>Genomic Encyclopedia of Archaeal and Bacterial Type Strains, Phase II (KMG-II): from individual species to whole genera.</title>
        <authorList>
            <person name="Goeker M."/>
        </authorList>
    </citation>
    <scope>NUCLEOTIDE SEQUENCE [LARGE SCALE GENOMIC DNA]</scope>
    <source>
        <strain evidence="1 2">DSM 28213</strain>
    </source>
</reference>
<evidence type="ECO:0008006" key="3">
    <source>
        <dbReference type="Google" id="ProtNLM"/>
    </source>
</evidence>